<dbReference type="Proteomes" id="UP001148786">
    <property type="component" value="Unassembled WGS sequence"/>
</dbReference>
<gene>
    <name evidence="1" type="ORF">NLJ89_g3795</name>
</gene>
<dbReference type="Gene3D" id="3.80.10.10">
    <property type="entry name" value="Ribonuclease Inhibitor"/>
    <property type="match status" value="1"/>
</dbReference>
<dbReference type="InterPro" id="IPR032675">
    <property type="entry name" value="LRR_dom_sf"/>
</dbReference>
<sequence>MPYIFQSLASPSSQAFSAGGIKDAMSSMRVSVSKKVRSSVDRLALQNDYSMVSISHIPVELLGDIFRLYTNNPRAAPLGPRSYKAGRNPMVLAQVCSHWRNVATNLPALWTTIRISQPTKCHARLVNLWLERAADQPLDVTLTELDNLIPAWAILTSLVARSEFWKRIHIALPLDLLSRFAQVLQSPRRCNMLESVQFYDHVIVSKQLFDCHIQNPGWTIPYLRDIWTFFYTSTSLRDVVWTGELETLAFNSSPFKQITSIELRFGIALDAEDAVSFMQLFPNLQAFHARISPPSSSHSAWKSHLPTSPITFEHLDTLHLRLDSSISFLFAHITLPALRDLKLWSITCGIPLFHDFAVLDNFFRRSHCQLQKFHYDDRHAPESFMQEWGSLHSLQFLVSIYWTGKISDSTVSLLTRCIENGPHAVMPFLKDLHFTSCDTTDGMIAALLLSRASTLTDCSFYSKKGKGPIDKRALSTWGLS</sequence>
<organism evidence="1 2">
    <name type="scientific">Agrocybe chaxingu</name>
    <dbReference type="NCBI Taxonomy" id="84603"/>
    <lineage>
        <taxon>Eukaryota</taxon>
        <taxon>Fungi</taxon>
        <taxon>Dikarya</taxon>
        <taxon>Basidiomycota</taxon>
        <taxon>Agaricomycotina</taxon>
        <taxon>Agaricomycetes</taxon>
        <taxon>Agaricomycetidae</taxon>
        <taxon>Agaricales</taxon>
        <taxon>Agaricineae</taxon>
        <taxon>Strophariaceae</taxon>
        <taxon>Agrocybe</taxon>
    </lineage>
</organism>
<evidence type="ECO:0000313" key="2">
    <source>
        <dbReference type="Proteomes" id="UP001148786"/>
    </source>
</evidence>
<reference evidence="1" key="1">
    <citation type="submission" date="2022-07" db="EMBL/GenBank/DDBJ databases">
        <title>Genome Sequence of Agrocybe chaxingu.</title>
        <authorList>
            <person name="Buettner E."/>
        </authorList>
    </citation>
    <scope>NUCLEOTIDE SEQUENCE</scope>
    <source>
        <strain evidence="1">MP-N11</strain>
    </source>
</reference>
<dbReference type="OrthoDB" id="3217549at2759"/>
<comment type="caution">
    <text evidence="1">The sequence shown here is derived from an EMBL/GenBank/DDBJ whole genome shotgun (WGS) entry which is preliminary data.</text>
</comment>
<dbReference type="Gene3D" id="1.20.1280.50">
    <property type="match status" value="1"/>
</dbReference>
<evidence type="ECO:0008006" key="3">
    <source>
        <dbReference type="Google" id="ProtNLM"/>
    </source>
</evidence>
<name>A0A9W8K3Y0_9AGAR</name>
<dbReference type="AlphaFoldDB" id="A0A9W8K3Y0"/>
<dbReference type="EMBL" id="JANKHO010000291">
    <property type="protein sequence ID" value="KAJ3511971.1"/>
    <property type="molecule type" value="Genomic_DNA"/>
</dbReference>
<evidence type="ECO:0000313" key="1">
    <source>
        <dbReference type="EMBL" id="KAJ3511971.1"/>
    </source>
</evidence>
<protein>
    <recommendedName>
        <fullName evidence="3">F-box domain-containing protein</fullName>
    </recommendedName>
</protein>
<proteinExistence type="predicted"/>
<keyword evidence="2" id="KW-1185">Reference proteome</keyword>
<accession>A0A9W8K3Y0</accession>